<dbReference type="PANTHER" id="PTHR43434:SF1">
    <property type="entry name" value="PHOSPHOGLYCOLATE PHOSPHATASE"/>
    <property type="match status" value="1"/>
</dbReference>
<name>A0A0K8PA91_9CHLR</name>
<dbReference type="GO" id="GO:0006281">
    <property type="term" value="P:DNA repair"/>
    <property type="evidence" value="ECO:0007669"/>
    <property type="project" value="TreeGrafter"/>
</dbReference>
<evidence type="ECO:0000313" key="1">
    <source>
        <dbReference type="EMBL" id="GAP39556.1"/>
    </source>
</evidence>
<keyword evidence="2" id="KW-1185">Reference proteome</keyword>
<dbReference type="Proteomes" id="UP000053370">
    <property type="component" value="Unassembled WGS sequence"/>
</dbReference>
<reference evidence="1" key="1">
    <citation type="journal article" date="2015" name="Genome Announc.">
        <title>Draft Genome Sequence of Anaerolineae Strain TC1, a Novel Isolate from a Methanogenic Wastewater Treatment System.</title>
        <authorList>
            <person name="Matsuura N."/>
            <person name="Tourlousse D.M."/>
            <person name="Sun L."/>
            <person name="Toyonaga M."/>
            <person name="Kuroda K."/>
            <person name="Ohashi A."/>
            <person name="Cruz R."/>
            <person name="Yamaguchi T."/>
            <person name="Sekiguchi Y."/>
        </authorList>
    </citation>
    <scope>NUCLEOTIDE SEQUENCE [LARGE SCALE GENOMIC DNA]</scope>
    <source>
        <strain evidence="1">TC1</strain>
    </source>
</reference>
<protein>
    <submittedName>
        <fullName evidence="1">Phosphoglycolate phosphatase, HAD superfamily</fullName>
    </submittedName>
</protein>
<dbReference type="InterPro" id="IPR023214">
    <property type="entry name" value="HAD_sf"/>
</dbReference>
<dbReference type="Pfam" id="PF00702">
    <property type="entry name" value="Hydrolase"/>
    <property type="match status" value="1"/>
</dbReference>
<dbReference type="SUPFAM" id="SSF56784">
    <property type="entry name" value="HAD-like"/>
    <property type="match status" value="1"/>
</dbReference>
<dbReference type="InterPro" id="IPR036412">
    <property type="entry name" value="HAD-like_sf"/>
</dbReference>
<dbReference type="OrthoDB" id="9781311at2"/>
<accession>A0A0K8PA91</accession>
<dbReference type="PANTHER" id="PTHR43434">
    <property type="entry name" value="PHOSPHOGLYCOLATE PHOSPHATASE"/>
    <property type="match status" value="1"/>
</dbReference>
<dbReference type="GO" id="GO:0008967">
    <property type="term" value="F:phosphoglycolate phosphatase activity"/>
    <property type="evidence" value="ECO:0007669"/>
    <property type="project" value="TreeGrafter"/>
</dbReference>
<dbReference type="GO" id="GO:0005829">
    <property type="term" value="C:cytosol"/>
    <property type="evidence" value="ECO:0007669"/>
    <property type="project" value="TreeGrafter"/>
</dbReference>
<dbReference type="EMBL" id="DF968180">
    <property type="protein sequence ID" value="GAP39556.1"/>
    <property type="molecule type" value="Genomic_DNA"/>
</dbReference>
<dbReference type="SFLD" id="SFLDG01129">
    <property type="entry name" value="C1.5:_HAD__Beta-PGM__Phosphata"/>
    <property type="match status" value="1"/>
</dbReference>
<dbReference type="STRING" id="1678840.ATC1_1286"/>
<sequence>MKINENSSIEMIRQLPERDGVHYALFDFDGTLSLIREGWQAIMIPMMIEILMQTPAHEDKDTITTVVRDFVTRLTGKQTIFQMIQLAEEVKKRGGNAEDPLTYKNEYHERLLKRIQYRLDGLRSKRIQPEEYLVPGAISILEGLRSHGVKCYLASGTDEKYVLDEAELLHLTPYFAGIYGAQDDYMNFSKKMVIQRIIAENNLSGPEFVAFGDGFVEIEDTKSVNGIAVGVATNEADREGIDEWKRNRLIQAGADLIIPDFRVTDSLLQILFPVK</sequence>
<dbReference type="Gene3D" id="3.40.50.1000">
    <property type="entry name" value="HAD superfamily/HAD-like"/>
    <property type="match status" value="1"/>
</dbReference>
<dbReference type="InterPro" id="IPR050155">
    <property type="entry name" value="HAD-like_hydrolase_sf"/>
</dbReference>
<dbReference type="SFLD" id="SFLDS00003">
    <property type="entry name" value="Haloacid_Dehalogenase"/>
    <property type="match status" value="1"/>
</dbReference>
<proteinExistence type="predicted"/>
<dbReference type="AlphaFoldDB" id="A0A0K8PA91"/>
<gene>
    <name evidence="1" type="ORF">ATC1_1286</name>
</gene>
<organism evidence="1">
    <name type="scientific">Flexilinea flocculi</name>
    <dbReference type="NCBI Taxonomy" id="1678840"/>
    <lineage>
        <taxon>Bacteria</taxon>
        <taxon>Bacillati</taxon>
        <taxon>Chloroflexota</taxon>
        <taxon>Anaerolineae</taxon>
        <taxon>Anaerolineales</taxon>
        <taxon>Anaerolineaceae</taxon>
        <taxon>Flexilinea</taxon>
    </lineage>
</organism>
<evidence type="ECO:0000313" key="2">
    <source>
        <dbReference type="Proteomes" id="UP000053370"/>
    </source>
</evidence>
<dbReference type="RefSeq" id="WP_062278099.1">
    <property type="nucleotide sequence ID" value="NZ_DF968180.1"/>
</dbReference>